<reference evidence="2" key="1">
    <citation type="submission" date="2018-11" db="EMBL/GenBank/DDBJ databases">
        <title>FDA dAtabase for Regulatory Grade micrObial Sequences (FDA-ARGOS): Supporting development and validation of Infectious Disease Dx tests.</title>
        <authorList>
            <person name="Goldberg B."/>
            <person name="Campos J."/>
            <person name="Tallon L."/>
            <person name="Sadzewicz L."/>
            <person name="Zhao X."/>
            <person name="Vavikolanu K."/>
            <person name="Mehta A."/>
            <person name="Aluvathingal J."/>
            <person name="Nadendla S."/>
            <person name="Geyer C."/>
            <person name="Nandy P."/>
            <person name="Yan Y."/>
            <person name="Sichtig H."/>
        </authorList>
    </citation>
    <scope>NUCLEOTIDE SEQUENCE [LARGE SCALE GENOMIC DNA]</scope>
    <source>
        <strain evidence="2">FDAARGOS_614</strain>
    </source>
</reference>
<organism evidence="1 2">
    <name type="scientific">Cupriavidus pauculus</name>
    <dbReference type="NCBI Taxonomy" id="82633"/>
    <lineage>
        <taxon>Bacteria</taxon>
        <taxon>Pseudomonadati</taxon>
        <taxon>Pseudomonadota</taxon>
        <taxon>Betaproteobacteria</taxon>
        <taxon>Burkholderiales</taxon>
        <taxon>Burkholderiaceae</taxon>
        <taxon>Cupriavidus</taxon>
    </lineage>
</organism>
<evidence type="ECO:0000313" key="2">
    <source>
        <dbReference type="Proteomes" id="UP000270411"/>
    </source>
</evidence>
<evidence type="ECO:0000313" key="1">
    <source>
        <dbReference type="EMBL" id="AZG15964.1"/>
    </source>
</evidence>
<name>A0A3G8H678_9BURK</name>
<dbReference type="InterPro" id="IPR011051">
    <property type="entry name" value="RmlC_Cupin_sf"/>
</dbReference>
<protein>
    <submittedName>
        <fullName evidence="1">Cupin domain-containing protein</fullName>
    </submittedName>
</protein>
<dbReference type="RefSeq" id="WP_124685695.1">
    <property type="nucleotide sequence ID" value="NZ_CP033970.1"/>
</dbReference>
<gene>
    <name evidence="1" type="ORF">EHF44_21285</name>
</gene>
<dbReference type="Proteomes" id="UP000270411">
    <property type="component" value="Chromosome 2"/>
</dbReference>
<dbReference type="EMBL" id="CP033970">
    <property type="protein sequence ID" value="AZG15964.1"/>
    <property type="molecule type" value="Genomic_DNA"/>
</dbReference>
<dbReference type="OrthoDB" id="4205621at2"/>
<dbReference type="SUPFAM" id="SSF51182">
    <property type="entry name" value="RmlC-like cupins"/>
    <property type="match status" value="1"/>
</dbReference>
<proteinExistence type="predicted"/>
<accession>A0A3G8H678</accession>
<dbReference type="AlphaFoldDB" id="A0A3G8H678"/>
<sequence length="140" mass="15002">MADATSTDPPVSHSTLAFGRLYSDDAGESHFGALSFDMHERDFAPPAPAFRVSRLDPAERQGFLVIPTGWVGQFHPAPVRMWIFVLDGEMEFEASDGERRALVPGNALLLEDTHGKGHASRVIGGNIATLAMVQMPGAAG</sequence>
<dbReference type="KEGG" id="cpau:EHF44_21285"/>